<dbReference type="EMBL" id="VICG01000004">
    <property type="protein sequence ID" value="KAA8572594.1"/>
    <property type="molecule type" value="Genomic_DNA"/>
</dbReference>
<proteinExistence type="predicted"/>
<keyword evidence="2" id="KW-1185">Reference proteome</keyword>
<sequence length="280" mass="32230">MMGSSKEIPRNEPNHHMMKIFGGVIFSIFEMVEFSIGMKWDFLKSDQLLWIAIQWNCHHQSSSFLLSFPPFVHQPFFHPLPFNISSFPLPFPLLLSSSPILSSSSSLPILSSHPHPLFIPPISPQYKTNIPSTKLSFPQKKGQKRVTNHKVSRKINNYLLPTHHIPSLTNPNPSNLLDPKLIQTYQVNKQKTSQILSSFPSFLVRVSTTRSYFFHFPLHFIYIIDNNEIWGKSKPSISLTIGSILCKTQLHIDLGRSIIHHPTSHFLWTSFFALDFYSQH</sequence>
<organism evidence="1 2">
    <name type="scientific">Monilinia fructicola</name>
    <name type="common">Brown rot fungus</name>
    <name type="synonym">Ciboria fructicola</name>
    <dbReference type="NCBI Taxonomy" id="38448"/>
    <lineage>
        <taxon>Eukaryota</taxon>
        <taxon>Fungi</taxon>
        <taxon>Dikarya</taxon>
        <taxon>Ascomycota</taxon>
        <taxon>Pezizomycotina</taxon>
        <taxon>Leotiomycetes</taxon>
        <taxon>Helotiales</taxon>
        <taxon>Sclerotiniaceae</taxon>
        <taxon>Monilinia</taxon>
    </lineage>
</organism>
<gene>
    <name evidence="1" type="ORF">EYC84_003196</name>
</gene>
<dbReference type="Proteomes" id="UP000322873">
    <property type="component" value="Unassembled WGS sequence"/>
</dbReference>
<dbReference type="AlphaFoldDB" id="A0A5M9JSW3"/>
<accession>A0A5M9JSW3</accession>
<comment type="caution">
    <text evidence="1">The sequence shown here is derived from an EMBL/GenBank/DDBJ whole genome shotgun (WGS) entry which is preliminary data.</text>
</comment>
<evidence type="ECO:0000313" key="1">
    <source>
        <dbReference type="EMBL" id="KAA8572594.1"/>
    </source>
</evidence>
<reference evidence="1 2" key="1">
    <citation type="submission" date="2019-06" db="EMBL/GenBank/DDBJ databases">
        <title>Genome Sequence of the Brown Rot Fungal Pathogen Monilinia fructicola.</title>
        <authorList>
            <person name="De Miccolis Angelini R.M."/>
            <person name="Landi L."/>
            <person name="Abate D."/>
            <person name="Pollastro S."/>
            <person name="Romanazzi G."/>
            <person name="Faretra F."/>
        </authorList>
    </citation>
    <scope>NUCLEOTIDE SEQUENCE [LARGE SCALE GENOMIC DNA]</scope>
    <source>
        <strain evidence="1 2">Mfrc123</strain>
    </source>
</reference>
<name>A0A5M9JSW3_MONFR</name>
<protein>
    <submittedName>
        <fullName evidence="1">Uncharacterized protein</fullName>
    </submittedName>
</protein>
<evidence type="ECO:0000313" key="2">
    <source>
        <dbReference type="Proteomes" id="UP000322873"/>
    </source>
</evidence>